<evidence type="ECO:0000256" key="9">
    <source>
        <dbReference type="SAM" id="SignalP"/>
    </source>
</evidence>
<evidence type="ECO:0000259" key="10">
    <source>
        <dbReference type="SMART" id="SM01363"/>
    </source>
</evidence>
<dbReference type="InterPro" id="IPR013593">
    <property type="entry name" value="Melanocortin_N"/>
</dbReference>
<comment type="function">
    <text evidence="1">Stimulates the adrenal glands to release cortisol.</text>
</comment>
<feature type="compositionally biased region" description="Basic and acidic residues" evidence="8">
    <location>
        <begin position="156"/>
        <end position="168"/>
    </location>
</feature>
<dbReference type="GO" id="GO:0030141">
    <property type="term" value="C:secretory granule"/>
    <property type="evidence" value="ECO:0007669"/>
    <property type="project" value="TreeGrafter"/>
</dbReference>
<accession>A0A3Q3X6C8</accession>
<comment type="subcellular location">
    <subcellularLocation>
        <location evidence="2">Secreted</location>
    </subcellularLocation>
</comment>
<dbReference type="GO" id="GO:0005179">
    <property type="term" value="F:hormone activity"/>
    <property type="evidence" value="ECO:0007669"/>
    <property type="project" value="UniProtKB-KW"/>
</dbReference>
<dbReference type="Proteomes" id="UP000261620">
    <property type="component" value="Unplaced"/>
</dbReference>
<keyword evidence="7 9" id="KW-0732">Signal</keyword>
<reference evidence="11" key="1">
    <citation type="submission" date="2025-08" db="UniProtKB">
        <authorList>
            <consortium name="Ensembl"/>
        </authorList>
    </citation>
    <scope>IDENTIFICATION</scope>
</reference>
<dbReference type="InterPro" id="IPR050878">
    <property type="entry name" value="POMC-derived_peptides"/>
</dbReference>
<dbReference type="GO" id="GO:0005615">
    <property type="term" value="C:extracellular space"/>
    <property type="evidence" value="ECO:0007669"/>
    <property type="project" value="TreeGrafter"/>
</dbReference>
<dbReference type="GO" id="GO:0001664">
    <property type="term" value="F:G protein-coupled receptor binding"/>
    <property type="evidence" value="ECO:0007669"/>
    <property type="project" value="TreeGrafter"/>
</dbReference>
<reference evidence="11" key="2">
    <citation type="submission" date="2025-09" db="UniProtKB">
        <authorList>
            <consortium name="Ensembl"/>
        </authorList>
    </citation>
    <scope>IDENTIFICATION</scope>
</reference>
<dbReference type="Ensembl" id="ENSMMOT00000021282.1">
    <property type="protein sequence ID" value="ENSMMOP00000020934.1"/>
    <property type="gene ID" value="ENSMMOG00000015907.1"/>
</dbReference>
<feature type="chain" id="PRO_5018688631" description="Pro-opiomelanocortin/corticotropin ACTH central region domain-containing protein" evidence="9">
    <location>
        <begin position="26"/>
        <end position="250"/>
    </location>
</feature>
<proteinExistence type="inferred from homology"/>
<dbReference type="PANTHER" id="PTHR11416:SF7">
    <property type="entry name" value="PRO-OPIOMELANOCORTIN"/>
    <property type="match status" value="1"/>
</dbReference>
<evidence type="ECO:0000313" key="11">
    <source>
        <dbReference type="Ensembl" id="ENSMMOP00000020934.1"/>
    </source>
</evidence>
<keyword evidence="12" id="KW-1185">Reference proteome</keyword>
<dbReference type="Pfam" id="PF00976">
    <property type="entry name" value="ACTH_domain"/>
    <property type="match status" value="2"/>
</dbReference>
<evidence type="ECO:0000313" key="12">
    <source>
        <dbReference type="Proteomes" id="UP000261620"/>
    </source>
</evidence>
<keyword evidence="5" id="KW-0165">Cleavage on pair of basic residues</keyword>
<dbReference type="PRINTS" id="PR00383">
    <property type="entry name" value="MELANOCORTIN"/>
</dbReference>
<dbReference type="AlphaFoldDB" id="A0A3Q3X6C8"/>
<evidence type="ECO:0000256" key="1">
    <source>
        <dbReference type="ARBA" id="ARBA00002965"/>
    </source>
</evidence>
<evidence type="ECO:0000256" key="3">
    <source>
        <dbReference type="ARBA" id="ARBA00005832"/>
    </source>
</evidence>
<feature type="compositionally biased region" description="Low complexity" evidence="8">
    <location>
        <begin position="135"/>
        <end position="151"/>
    </location>
</feature>
<keyword evidence="6" id="KW-0372">Hormone</keyword>
<dbReference type="GO" id="GO:2000852">
    <property type="term" value="P:regulation of corticosterone secretion"/>
    <property type="evidence" value="ECO:0007669"/>
    <property type="project" value="TreeGrafter"/>
</dbReference>
<organism evidence="11 12">
    <name type="scientific">Mola mola</name>
    <name type="common">Ocean sunfish</name>
    <name type="synonym">Tetraodon mola</name>
    <dbReference type="NCBI Taxonomy" id="94237"/>
    <lineage>
        <taxon>Eukaryota</taxon>
        <taxon>Metazoa</taxon>
        <taxon>Chordata</taxon>
        <taxon>Craniata</taxon>
        <taxon>Vertebrata</taxon>
        <taxon>Euteleostomi</taxon>
        <taxon>Actinopterygii</taxon>
        <taxon>Neopterygii</taxon>
        <taxon>Teleostei</taxon>
        <taxon>Neoteleostei</taxon>
        <taxon>Acanthomorphata</taxon>
        <taxon>Eupercaria</taxon>
        <taxon>Tetraodontiformes</taxon>
        <taxon>Molidae</taxon>
        <taxon>Mola</taxon>
    </lineage>
</organism>
<feature type="signal peptide" evidence="9">
    <location>
        <begin position="1"/>
        <end position="25"/>
    </location>
</feature>
<dbReference type="InterPro" id="IPR013531">
    <property type="entry name" value="Mcrtin_ACTH_cent"/>
</dbReference>
<keyword evidence="4" id="KW-0964">Secreted</keyword>
<feature type="domain" description="Pro-opiomelanocortin/corticotropin ACTH central region" evidence="10">
    <location>
        <begin position="197"/>
        <end position="235"/>
    </location>
</feature>
<evidence type="ECO:0000256" key="7">
    <source>
        <dbReference type="ARBA" id="ARBA00022729"/>
    </source>
</evidence>
<name>A0A3Q3X6C8_MOLML</name>
<evidence type="ECO:0000256" key="4">
    <source>
        <dbReference type="ARBA" id="ARBA00022525"/>
    </source>
</evidence>
<dbReference type="InterPro" id="IPR001941">
    <property type="entry name" value="PMOC"/>
</dbReference>
<dbReference type="SMART" id="SM01363">
    <property type="entry name" value="ACTH_domain"/>
    <property type="match status" value="2"/>
</dbReference>
<dbReference type="PANTHER" id="PTHR11416">
    <property type="entry name" value="PRO-OPIOMELANOCORTIN"/>
    <property type="match status" value="1"/>
</dbReference>
<evidence type="ECO:0000256" key="6">
    <source>
        <dbReference type="ARBA" id="ARBA00022702"/>
    </source>
</evidence>
<dbReference type="STRING" id="94237.ENSMMOP00000020934"/>
<dbReference type="Pfam" id="PF08384">
    <property type="entry name" value="NPP"/>
    <property type="match status" value="1"/>
</dbReference>
<comment type="similarity">
    <text evidence="3">Belongs to the POMC family.</text>
</comment>
<feature type="region of interest" description="Disordered" evidence="8">
    <location>
        <begin position="133"/>
        <end position="195"/>
    </location>
</feature>
<sequence>NFSTFPQQRAFNMVCLCWLSVVVMACVCVTSFGTVCWDSSICSNLSNRGRILDCIRHCKSVIQTEFPNLSGLALKFNDDDDLLLSVLLAILHPESKISVTDPKVNGNQRRSYSMEHFRWGKPSGRKRRPVKIFTSSLEGGSSSEGSFALSARRQRSSNEDEAKGDLNRENQNQGLLRTRAGSKSHVQLSQQERKNGTYRMNHFRWGSPNVSKRNGSFMKTWRRRPLRQQFLRSLCGSIFRIKFHAFFSNS</sequence>
<protein>
    <recommendedName>
        <fullName evidence="10">Pro-opiomelanocortin/corticotropin ACTH central region domain-containing protein</fullName>
    </recommendedName>
</protein>
<evidence type="ECO:0000256" key="2">
    <source>
        <dbReference type="ARBA" id="ARBA00004613"/>
    </source>
</evidence>
<evidence type="ECO:0000256" key="5">
    <source>
        <dbReference type="ARBA" id="ARBA00022685"/>
    </source>
</evidence>
<feature type="domain" description="Pro-opiomelanocortin/corticotropin ACTH central region" evidence="10">
    <location>
        <begin position="111"/>
        <end position="149"/>
    </location>
</feature>
<evidence type="ECO:0000256" key="8">
    <source>
        <dbReference type="SAM" id="MobiDB-lite"/>
    </source>
</evidence>